<dbReference type="InterPro" id="IPR012337">
    <property type="entry name" value="RNaseH-like_sf"/>
</dbReference>
<dbReference type="EMBL" id="CARXXK010000001">
    <property type="protein sequence ID" value="CAI6349916.1"/>
    <property type="molecule type" value="Genomic_DNA"/>
</dbReference>
<organism evidence="3 4">
    <name type="scientific">Macrosiphum euphorbiae</name>
    <name type="common">potato aphid</name>
    <dbReference type="NCBI Taxonomy" id="13131"/>
    <lineage>
        <taxon>Eukaryota</taxon>
        <taxon>Metazoa</taxon>
        <taxon>Ecdysozoa</taxon>
        <taxon>Arthropoda</taxon>
        <taxon>Hexapoda</taxon>
        <taxon>Insecta</taxon>
        <taxon>Pterygota</taxon>
        <taxon>Neoptera</taxon>
        <taxon>Paraneoptera</taxon>
        <taxon>Hemiptera</taxon>
        <taxon>Sternorrhyncha</taxon>
        <taxon>Aphidomorpha</taxon>
        <taxon>Aphidoidea</taxon>
        <taxon>Aphididae</taxon>
        <taxon>Macrosiphini</taxon>
        <taxon>Macrosiphum</taxon>
    </lineage>
</organism>
<accession>A0AAV0W286</accession>
<dbReference type="AlphaFoldDB" id="A0AAV0W286"/>
<keyword evidence="4" id="KW-1185">Reference proteome</keyword>
<dbReference type="Proteomes" id="UP001160148">
    <property type="component" value="Unassembled WGS sequence"/>
</dbReference>
<dbReference type="GO" id="GO:0003676">
    <property type="term" value="F:nucleic acid binding"/>
    <property type="evidence" value="ECO:0007669"/>
    <property type="project" value="InterPro"/>
</dbReference>
<reference evidence="3 4" key="1">
    <citation type="submission" date="2023-01" db="EMBL/GenBank/DDBJ databases">
        <authorList>
            <person name="Whitehead M."/>
        </authorList>
    </citation>
    <scope>NUCLEOTIDE SEQUENCE [LARGE SCALE GENOMIC DNA]</scope>
</reference>
<comment type="caution">
    <text evidence="3">The sequence shown here is derived from an EMBL/GenBank/DDBJ whole genome shotgun (WGS) entry which is preliminary data.</text>
</comment>
<dbReference type="InterPro" id="IPR036397">
    <property type="entry name" value="RNaseH_sf"/>
</dbReference>
<dbReference type="Gene3D" id="1.10.340.70">
    <property type="match status" value="1"/>
</dbReference>
<evidence type="ECO:0000313" key="4">
    <source>
        <dbReference type="Proteomes" id="UP001160148"/>
    </source>
</evidence>
<dbReference type="GO" id="GO:0003964">
    <property type="term" value="F:RNA-directed DNA polymerase activity"/>
    <property type="evidence" value="ECO:0007669"/>
    <property type="project" value="UniProtKB-EC"/>
</dbReference>
<protein>
    <recommendedName>
        <fullName evidence="1">RNA-directed DNA polymerase</fullName>
        <ecNumber evidence="1">2.7.7.49</ecNumber>
    </recommendedName>
</protein>
<dbReference type="Pfam" id="PF00665">
    <property type="entry name" value="rve"/>
    <property type="match status" value="1"/>
</dbReference>
<evidence type="ECO:0000259" key="2">
    <source>
        <dbReference type="PROSITE" id="PS50994"/>
    </source>
</evidence>
<feature type="domain" description="Integrase catalytic" evidence="2">
    <location>
        <begin position="71"/>
        <end position="229"/>
    </location>
</feature>
<dbReference type="PANTHER" id="PTHR37984:SF5">
    <property type="entry name" value="PROTEIN NYNRIN-LIKE"/>
    <property type="match status" value="1"/>
</dbReference>
<sequence length="357" mass="41768">MVPSVMNQQLIQETHEHFGHAGTYKTYEVLRHNYQLKNMYRAVKRITKSCDLCQRRKINNQLSRGPILSNIPEGPRHTVSLDLMGPLPKGQFGAKYILAIIDIFSKYIKLYALRRATTENILKKITKDYMPKYGPVKQILTDNGTQFNNTKWYDRLQYMRVKPLYTTTYHPESNPVERANREIGRILRTYCHAKHTSWVQWLHTIEFWLNNTTHESTGYTPQQIMCGTRHKLTIDKLIDFPKEADATSEMIICELVKKRLKKCAQQRNQTKDKNKRFITYQPGQQVLVKEHRLSSAEDKTIHTFFLLYRGPYDIVEVRGNNTVTIKLESGQTQMHNMKNVKLYVPPDPGEGVMNINH</sequence>
<name>A0AAV0W286_9HEMI</name>
<dbReference type="EC" id="2.7.7.49" evidence="1"/>
<evidence type="ECO:0000313" key="3">
    <source>
        <dbReference type="EMBL" id="CAI6349916.1"/>
    </source>
</evidence>
<dbReference type="InterPro" id="IPR001584">
    <property type="entry name" value="Integrase_cat-core"/>
</dbReference>
<dbReference type="PANTHER" id="PTHR37984">
    <property type="entry name" value="PROTEIN CBG26694"/>
    <property type="match status" value="1"/>
</dbReference>
<dbReference type="SUPFAM" id="SSF53098">
    <property type="entry name" value="Ribonuclease H-like"/>
    <property type="match status" value="1"/>
</dbReference>
<dbReference type="PROSITE" id="PS50994">
    <property type="entry name" value="INTEGRASE"/>
    <property type="match status" value="1"/>
</dbReference>
<dbReference type="InterPro" id="IPR050951">
    <property type="entry name" value="Retrovirus_Pol_polyprotein"/>
</dbReference>
<dbReference type="GO" id="GO:0015074">
    <property type="term" value="P:DNA integration"/>
    <property type="evidence" value="ECO:0007669"/>
    <property type="project" value="InterPro"/>
</dbReference>
<evidence type="ECO:0000256" key="1">
    <source>
        <dbReference type="ARBA" id="ARBA00012493"/>
    </source>
</evidence>
<dbReference type="Pfam" id="PF17921">
    <property type="entry name" value="Integrase_H2C2"/>
    <property type="match status" value="1"/>
</dbReference>
<dbReference type="InterPro" id="IPR041588">
    <property type="entry name" value="Integrase_H2C2"/>
</dbReference>
<gene>
    <name evidence="3" type="ORF">MEUPH1_LOCUS6431</name>
</gene>
<proteinExistence type="predicted"/>
<dbReference type="Gene3D" id="3.30.420.10">
    <property type="entry name" value="Ribonuclease H-like superfamily/Ribonuclease H"/>
    <property type="match status" value="1"/>
</dbReference>